<gene>
    <name evidence="2" type="ORF">CLV73_0428</name>
</gene>
<dbReference type="SUPFAM" id="SSF54427">
    <property type="entry name" value="NTF2-like"/>
    <property type="match status" value="1"/>
</dbReference>
<comment type="caution">
    <text evidence="2">The sequence shown here is derived from an EMBL/GenBank/DDBJ whole genome shotgun (WGS) entry which is preliminary data.</text>
</comment>
<evidence type="ECO:0000256" key="1">
    <source>
        <dbReference type="SAM" id="SignalP"/>
    </source>
</evidence>
<keyword evidence="1" id="KW-0732">Signal</keyword>
<dbReference type="InterPro" id="IPR032710">
    <property type="entry name" value="NTF2-like_dom_sf"/>
</dbReference>
<feature type="chain" id="PRO_5014799446" description="SnoaL-like protein" evidence="1">
    <location>
        <begin position="30"/>
        <end position="164"/>
    </location>
</feature>
<dbReference type="Gene3D" id="3.10.450.50">
    <property type="match status" value="1"/>
</dbReference>
<reference evidence="2 3" key="1">
    <citation type="submission" date="2017-11" db="EMBL/GenBank/DDBJ databases">
        <title>Genomic Encyclopedia of Archaeal and Bacterial Type Strains, Phase II (KMG-II): From Individual Species to Whole Genera.</title>
        <authorList>
            <person name="Goeker M."/>
        </authorList>
    </citation>
    <scope>NUCLEOTIDE SEQUENCE [LARGE SCALE GENOMIC DNA]</scope>
    <source>
        <strain evidence="2 3">DSM 27617</strain>
    </source>
</reference>
<accession>A0A2M9C6L6</accession>
<keyword evidence="3" id="KW-1185">Reference proteome</keyword>
<organism evidence="2 3">
    <name type="scientific">Chryseobacterium geocarposphaerae</name>
    <dbReference type="NCBI Taxonomy" id="1416776"/>
    <lineage>
        <taxon>Bacteria</taxon>
        <taxon>Pseudomonadati</taxon>
        <taxon>Bacteroidota</taxon>
        <taxon>Flavobacteriia</taxon>
        <taxon>Flavobacteriales</taxon>
        <taxon>Weeksellaceae</taxon>
        <taxon>Chryseobacterium group</taxon>
        <taxon>Chryseobacterium</taxon>
    </lineage>
</organism>
<dbReference type="AlphaFoldDB" id="A0A2M9C6L6"/>
<dbReference type="EMBL" id="PGFD01000001">
    <property type="protein sequence ID" value="PJJ66444.1"/>
    <property type="molecule type" value="Genomic_DNA"/>
</dbReference>
<dbReference type="PROSITE" id="PS51257">
    <property type="entry name" value="PROKAR_LIPOPROTEIN"/>
    <property type="match status" value="1"/>
</dbReference>
<protein>
    <recommendedName>
        <fullName evidence="4">SnoaL-like protein</fullName>
    </recommendedName>
</protein>
<evidence type="ECO:0008006" key="4">
    <source>
        <dbReference type="Google" id="ProtNLM"/>
    </source>
</evidence>
<name>A0A2M9C6L6_9FLAO</name>
<dbReference type="Proteomes" id="UP000228740">
    <property type="component" value="Unassembled WGS sequence"/>
</dbReference>
<sequence length="164" mass="18691">MGHYKHQISMIKVLFITAFAVCCSLTACGQSKTQKTETTTIKKTQKMNTNKLTNETVKAAFDAWQNGDSKTFLSYFTADARLYDDGSPRNFQSFVKEACGHERFTSIEKVENEGKDITGNFHTESWDDFKTYFKFSIDAGGKFTGSILDRLNSLLFIHYVLKQF</sequence>
<proteinExistence type="predicted"/>
<feature type="signal peptide" evidence="1">
    <location>
        <begin position="1"/>
        <end position="29"/>
    </location>
</feature>
<evidence type="ECO:0000313" key="2">
    <source>
        <dbReference type="EMBL" id="PJJ66444.1"/>
    </source>
</evidence>
<evidence type="ECO:0000313" key="3">
    <source>
        <dbReference type="Proteomes" id="UP000228740"/>
    </source>
</evidence>